<dbReference type="PROSITE" id="PS50005">
    <property type="entry name" value="TPR"/>
    <property type="match status" value="1"/>
</dbReference>
<evidence type="ECO:0000256" key="1">
    <source>
        <dbReference type="PROSITE-ProRule" id="PRU00339"/>
    </source>
</evidence>
<dbReference type="InterPro" id="IPR001214">
    <property type="entry name" value="SET_dom"/>
</dbReference>
<dbReference type="SMART" id="SM00317">
    <property type="entry name" value="SET"/>
    <property type="match status" value="1"/>
</dbReference>
<dbReference type="STRING" id="48697.A0A101MJ37"/>
<dbReference type="EMBL" id="LLXE01000133">
    <property type="protein sequence ID" value="KUM61487.1"/>
    <property type="molecule type" value="Genomic_DNA"/>
</dbReference>
<dbReference type="SUPFAM" id="SSF48452">
    <property type="entry name" value="TPR-like"/>
    <property type="match status" value="1"/>
</dbReference>
<sequence>MDTHDVSNVPEYFKYLQTHKKNLKNAQALKGRPAKSPKSKDEILMQFMVRKMMAARTPANPMNIRSSFLPPAYPPCHTPFSKLRKVMIKSMCLETHHRGRYLLIRTVTQTDTMTAVMAIVEDEDGSVLMLQLYNQEQELSNAHSLREGTVLVVKEPYVKVMADGDYGIRVDHLSDVWFIPEFDDLVPLSWRKRVTQTDESASSWKVKGSEHFNQGDYRSAIICYSKTLDTHPSQELAVIAQLNRSLSFLRSYRFDAALKDVQNVLQVSELSEKGLFRKAQALYQLRRFTESCEIHAILAEKYPDNTQAAHEYSRASARLMEQDSGKYEFRKMILEAKKRRPPMLDRGTYIGPVTVKQTQFHGRGLFTTEAVKAGDLLLCEKAFAHAFHDKDSSQDLRLLLNVDMDKATIGTQAELIELITQKLHKNPSLIPDFVDLHHGTYKSVDVLEMDGIPVVDTFLVERIILLNGFGCPLSSRESHIGCMKEDDNMANKANKQFHSSGVWSLASYINHSCLSNARRSFIGDMMIVRASRDLPSNTEITFWYKSPMSRDPKECPVNLQHWGFKCNCLLCQETRSAGSSVLSNRNRISADLQRLFKTSKMNLRKIEDRISNLASTYSRPASEVPHLTLELPYLSLAAIYASSRKLEKSVEFGLKALESLGFVIKGGNPPYVSNAPLIVKKWGLMNDGVVGCWMILCLAYRELVPTLASQAEGYARVSYKICVGEDETFDKTYSRLSDRTDGFLTTAK</sequence>
<evidence type="ECO:0000313" key="3">
    <source>
        <dbReference type="EMBL" id="KUM61487.1"/>
    </source>
</evidence>
<dbReference type="Proteomes" id="UP000055045">
    <property type="component" value="Unassembled WGS sequence"/>
</dbReference>
<dbReference type="SMART" id="SM00028">
    <property type="entry name" value="TPR"/>
    <property type="match status" value="4"/>
</dbReference>
<dbReference type="Pfam" id="PF00856">
    <property type="entry name" value="SET"/>
    <property type="match status" value="1"/>
</dbReference>
<keyword evidence="4" id="KW-1185">Reference proteome</keyword>
<dbReference type="CDD" id="cd20071">
    <property type="entry name" value="SET_SMYD"/>
    <property type="match status" value="1"/>
</dbReference>
<protein>
    <recommendedName>
        <fullName evidence="2">SET domain-containing protein</fullName>
    </recommendedName>
</protein>
<comment type="caution">
    <text evidence="3">The sequence shown here is derived from an EMBL/GenBank/DDBJ whole genome shotgun (WGS) entry which is preliminary data.</text>
</comment>
<evidence type="ECO:0000313" key="4">
    <source>
        <dbReference type="Proteomes" id="UP000055045"/>
    </source>
</evidence>
<evidence type="ECO:0000259" key="2">
    <source>
        <dbReference type="PROSITE" id="PS50280"/>
    </source>
</evidence>
<organism evidence="3 4">
    <name type="scientific">Penicillium freii</name>
    <dbReference type="NCBI Taxonomy" id="48697"/>
    <lineage>
        <taxon>Eukaryota</taxon>
        <taxon>Fungi</taxon>
        <taxon>Dikarya</taxon>
        <taxon>Ascomycota</taxon>
        <taxon>Pezizomycotina</taxon>
        <taxon>Eurotiomycetes</taxon>
        <taxon>Eurotiomycetidae</taxon>
        <taxon>Eurotiales</taxon>
        <taxon>Aspergillaceae</taxon>
        <taxon>Penicillium</taxon>
    </lineage>
</organism>
<dbReference type="Gene3D" id="1.25.40.10">
    <property type="entry name" value="Tetratricopeptide repeat domain"/>
    <property type="match status" value="1"/>
</dbReference>
<dbReference type="InterPro" id="IPR011990">
    <property type="entry name" value="TPR-like_helical_dom_sf"/>
</dbReference>
<dbReference type="PANTHER" id="PTHR47643">
    <property type="entry name" value="TPR DOMAIN PROTEIN (AFU_ORTHOLOGUE AFUA_5G12710)"/>
    <property type="match status" value="1"/>
</dbReference>
<dbReference type="AlphaFoldDB" id="A0A101MJ37"/>
<dbReference type="InterPro" id="IPR019734">
    <property type="entry name" value="TPR_rpt"/>
</dbReference>
<accession>A0A101MJ37</accession>
<dbReference type="InterPro" id="IPR053209">
    <property type="entry name" value="Gramillin-biosynth_MTr"/>
</dbReference>
<dbReference type="PANTHER" id="PTHR47643:SF2">
    <property type="entry name" value="TPR DOMAIN PROTEIN (AFU_ORTHOLOGUE AFUA_5G12710)"/>
    <property type="match status" value="1"/>
</dbReference>
<gene>
    <name evidence="3" type="ORF">ACN42_g5638</name>
</gene>
<proteinExistence type="predicted"/>
<feature type="domain" description="SET" evidence="2">
    <location>
        <begin position="351"/>
        <end position="545"/>
    </location>
</feature>
<keyword evidence="1" id="KW-0802">TPR repeat</keyword>
<dbReference type="InterPro" id="IPR046341">
    <property type="entry name" value="SET_dom_sf"/>
</dbReference>
<name>A0A101MJ37_PENFR</name>
<dbReference type="Gene3D" id="2.170.270.10">
    <property type="entry name" value="SET domain"/>
    <property type="match status" value="1"/>
</dbReference>
<reference evidence="3 4" key="1">
    <citation type="submission" date="2015-10" db="EMBL/GenBank/DDBJ databases">
        <title>Genome sequencing of Penicillium freii.</title>
        <authorList>
            <person name="Nguyen H.D."/>
            <person name="Visagie C.M."/>
            <person name="Seifert K.A."/>
        </authorList>
    </citation>
    <scope>NUCLEOTIDE SEQUENCE [LARGE SCALE GENOMIC DNA]</scope>
    <source>
        <strain evidence="3 4">DAOM 242723</strain>
    </source>
</reference>
<feature type="repeat" description="TPR" evidence="1">
    <location>
        <begin position="201"/>
        <end position="234"/>
    </location>
</feature>
<dbReference type="PROSITE" id="PS50280">
    <property type="entry name" value="SET"/>
    <property type="match status" value="1"/>
</dbReference>
<dbReference type="SUPFAM" id="SSF82199">
    <property type="entry name" value="SET domain"/>
    <property type="match status" value="1"/>
</dbReference>